<evidence type="ECO:0000259" key="1">
    <source>
        <dbReference type="Pfam" id="PF00534"/>
    </source>
</evidence>
<name>A0A7Z1IL13_9GAMM</name>
<dbReference type="EMBL" id="NEFY01000020">
    <property type="protein sequence ID" value="OZC34912.1"/>
    <property type="molecule type" value="Genomic_DNA"/>
</dbReference>
<reference evidence="3 4" key="1">
    <citation type="submission" date="2017-06" db="EMBL/GenBank/DDBJ databases">
        <title>Draft genome sequence of the halophilic bacterium Marinobacter vinifirmus FB1.</title>
        <authorList>
            <person name="Stepanov V.G."/>
            <person name="Roberts D.J."/>
            <person name="Fox G.E."/>
        </authorList>
    </citation>
    <scope>NUCLEOTIDE SEQUENCE [LARGE SCALE GENOMIC DNA]</scope>
    <source>
        <strain evidence="3 4">FB1</strain>
    </source>
</reference>
<protein>
    <recommendedName>
        <fullName evidence="5">Glycosyltransferase</fullName>
    </recommendedName>
</protein>
<proteinExistence type="predicted"/>
<dbReference type="PANTHER" id="PTHR45947:SF3">
    <property type="entry name" value="SULFOQUINOVOSYL TRANSFERASE SQD2"/>
    <property type="match status" value="1"/>
</dbReference>
<evidence type="ECO:0000313" key="4">
    <source>
        <dbReference type="Proteomes" id="UP000216984"/>
    </source>
</evidence>
<gene>
    <name evidence="3" type="ORF">B9Q17_09900</name>
</gene>
<sequence length="369" mass="40072">MRILLVITSLGVGGAERLLTSLADKYVSLGHEVVLAYLHGDVCIRPQDSRVCLVNMDLKKSPFGIVLGLGRMRNLILEFRPDVVNSHLVHANIICRLLRLVAPVPCLISSAHNTNEEGRGRMLAYGLTDRLADISTNVSDEAVLAFERERAVRKGRMVVVYNGVDPDVFRYDHKSRQAIREELGVDDSCALFLAVGRLCEAKDYPALLRSFKSIADAVHTKLVIVGDGPLRHQMMELSSSLEISDRVFFLGARNDIPALMSASDVFVLSSAWEGFGLVVAEAMACKRIVVATGCGGVKEVVGDAGYLVPPGDCDALARSMLQALELSCEKRGEIGENARQRVISKFSLDAAAGRYMALYAGATSNGGFF</sequence>
<dbReference type="InterPro" id="IPR001296">
    <property type="entry name" value="Glyco_trans_1"/>
</dbReference>
<dbReference type="GO" id="GO:0016757">
    <property type="term" value="F:glycosyltransferase activity"/>
    <property type="evidence" value="ECO:0007669"/>
    <property type="project" value="InterPro"/>
</dbReference>
<dbReference type="Gene3D" id="3.40.50.2000">
    <property type="entry name" value="Glycogen Phosphorylase B"/>
    <property type="match status" value="2"/>
</dbReference>
<dbReference type="PANTHER" id="PTHR45947">
    <property type="entry name" value="SULFOQUINOVOSYL TRANSFERASE SQD2"/>
    <property type="match status" value="1"/>
</dbReference>
<organism evidence="3 4">
    <name type="scientific">Marinobacter vinifirmus</name>
    <dbReference type="NCBI Taxonomy" id="355591"/>
    <lineage>
        <taxon>Bacteria</taxon>
        <taxon>Pseudomonadati</taxon>
        <taxon>Pseudomonadota</taxon>
        <taxon>Gammaproteobacteria</taxon>
        <taxon>Pseudomonadales</taxon>
        <taxon>Marinobacteraceae</taxon>
        <taxon>Marinobacter</taxon>
    </lineage>
</organism>
<evidence type="ECO:0008006" key="5">
    <source>
        <dbReference type="Google" id="ProtNLM"/>
    </source>
</evidence>
<evidence type="ECO:0000259" key="2">
    <source>
        <dbReference type="Pfam" id="PF13439"/>
    </source>
</evidence>
<dbReference type="Proteomes" id="UP000216984">
    <property type="component" value="Unassembled WGS sequence"/>
</dbReference>
<dbReference type="Pfam" id="PF13439">
    <property type="entry name" value="Glyco_transf_4"/>
    <property type="match status" value="1"/>
</dbReference>
<evidence type="ECO:0000313" key="3">
    <source>
        <dbReference type="EMBL" id="OZC34912.1"/>
    </source>
</evidence>
<accession>A0A7Z1IL13</accession>
<dbReference type="InterPro" id="IPR028098">
    <property type="entry name" value="Glyco_trans_4-like_N"/>
</dbReference>
<feature type="domain" description="Glycosyl transferase family 1" evidence="1">
    <location>
        <begin position="176"/>
        <end position="341"/>
    </location>
</feature>
<comment type="caution">
    <text evidence="3">The sequence shown here is derived from an EMBL/GenBank/DDBJ whole genome shotgun (WGS) entry which is preliminary data.</text>
</comment>
<dbReference type="SUPFAM" id="SSF53756">
    <property type="entry name" value="UDP-Glycosyltransferase/glycogen phosphorylase"/>
    <property type="match status" value="1"/>
</dbReference>
<dbReference type="AlphaFoldDB" id="A0A7Z1IL13"/>
<dbReference type="InterPro" id="IPR050194">
    <property type="entry name" value="Glycosyltransferase_grp1"/>
</dbReference>
<dbReference type="RefSeq" id="WP_094625934.1">
    <property type="nucleotide sequence ID" value="NZ_NEFY01000020.1"/>
</dbReference>
<dbReference type="Pfam" id="PF00534">
    <property type="entry name" value="Glycos_transf_1"/>
    <property type="match status" value="1"/>
</dbReference>
<feature type="domain" description="Glycosyltransferase subfamily 4-like N-terminal" evidence="2">
    <location>
        <begin position="12"/>
        <end position="167"/>
    </location>
</feature>
<keyword evidence="4" id="KW-1185">Reference proteome</keyword>